<dbReference type="Proteomes" id="UP000051835">
    <property type="component" value="Unassembled WGS sequence"/>
</dbReference>
<reference evidence="6 7" key="1">
    <citation type="journal article" date="2015" name="Genome Announc.">
        <title>Expanding the biotechnology potential of lactobacilli through comparative genomics of 213 strains and associated genera.</title>
        <authorList>
            <person name="Sun Z."/>
            <person name="Harris H.M."/>
            <person name="McCann A."/>
            <person name="Guo C."/>
            <person name="Argimon S."/>
            <person name="Zhang W."/>
            <person name="Yang X."/>
            <person name="Jeffery I.B."/>
            <person name="Cooney J.C."/>
            <person name="Kagawa T.F."/>
            <person name="Liu W."/>
            <person name="Song Y."/>
            <person name="Salvetti E."/>
            <person name="Wrobel A."/>
            <person name="Rasinkangas P."/>
            <person name="Parkhill J."/>
            <person name="Rea M.C."/>
            <person name="O'Sullivan O."/>
            <person name="Ritari J."/>
            <person name="Douillard F.P."/>
            <person name="Paul Ross R."/>
            <person name="Yang R."/>
            <person name="Briner A.E."/>
            <person name="Felis G.E."/>
            <person name="de Vos W.M."/>
            <person name="Barrangou R."/>
            <person name="Klaenhammer T.R."/>
            <person name="Caufield P.W."/>
            <person name="Cui Y."/>
            <person name="Zhang H."/>
            <person name="O'Toole P.W."/>
        </authorList>
    </citation>
    <scope>NUCLEOTIDE SEQUENCE [LARGE SCALE GENOMIC DNA]</scope>
    <source>
        <strain evidence="6 7">DSM 15429</strain>
    </source>
</reference>
<dbReference type="PATRIC" id="fig|1423805.4.peg.1097"/>
<evidence type="ECO:0000259" key="5">
    <source>
        <dbReference type="Pfam" id="PF19087"/>
    </source>
</evidence>
<feature type="signal peptide" evidence="3">
    <location>
        <begin position="1"/>
        <end position="20"/>
    </location>
</feature>
<dbReference type="InterPro" id="IPR011889">
    <property type="entry name" value="Liste_lipo_26"/>
</dbReference>
<dbReference type="InterPro" id="IPR044081">
    <property type="entry name" value="DUF5776"/>
</dbReference>
<comment type="caution">
    <text evidence="6">The sequence shown here is derived from an EMBL/GenBank/DDBJ whole genome shotgun (WGS) entry which is preliminary data.</text>
</comment>
<organism evidence="6 7">
    <name type="scientific">Levilactobacillus spicheri DSM 15429</name>
    <dbReference type="NCBI Taxonomy" id="1423805"/>
    <lineage>
        <taxon>Bacteria</taxon>
        <taxon>Bacillati</taxon>
        <taxon>Bacillota</taxon>
        <taxon>Bacilli</taxon>
        <taxon>Lactobacillales</taxon>
        <taxon>Lactobacillaceae</taxon>
        <taxon>Levilactobacillus</taxon>
    </lineage>
</organism>
<dbReference type="AlphaFoldDB" id="A0A0R1QWP2"/>
<dbReference type="Pfam" id="PF19087">
    <property type="entry name" value="DUF5776"/>
    <property type="match status" value="1"/>
</dbReference>
<evidence type="ECO:0000313" key="7">
    <source>
        <dbReference type="Proteomes" id="UP000051835"/>
    </source>
</evidence>
<feature type="chain" id="PRO_5039712934" description="DUF5776 domain-containing protein" evidence="3">
    <location>
        <begin position="21"/>
        <end position="872"/>
    </location>
</feature>
<dbReference type="InterPro" id="IPR009459">
    <property type="entry name" value="MucBP_dom"/>
</dbReference>
<dbReference type="NCBIfam" id="TIGR02167">
    <property type="entry name" value="Liste_lipo_26"/>
    <property type="match status" value="7"/>
</dbReference>
<dbReference type="InterPro" id="IPR005046">
    <property type="entry name" value="DUF285"/>
</dbReference>
<proteinExistence type="predicted"/>
<sequence length="872" mass="94743">MKSTLFVATLALGFLIPAGVGTSTAPFASAPTIAHAEGTVPKSGTIGQGCHWELNDNDTTLTLSGGTLPNGSFDDDSSPIVNDIRAIQRPDGSDVSWSETIQPENITKLILKGPIKTGTSAAKLFYAFLGTKTIDGLDQLDTSAATDMRSMFDNDQALTHLDLSHLDTRNVTQMTNMFFADYELASLDLSSFQTQNVTDMDYMFSSDSQLTTLNFGQNFDTQNVTNMNSMFEDDPQLATLDLRQLDTQNVKTMASMFSNDLALKTIDLRGKFTTGKVTDMSSMFYNDYALTSLDLSNFDTQNVTDMGGMFTANHALTKLDLSHFKTPKLKTISGMFNDDPALTTLTLGNDFSTANVTDMGDLFNGDVALTEVDVQKWDTANVTDMHNMFKDTAALTTLDLSHFNTANVTTMNGMFAGTSKLTSLDISGFNTGQVVDFGDMFNGAASLTHLDLSNFVTTGIVPIAEMVSGGAFNKMFANMSALKQLNIAPFDSRILSTVEYLGQDATTDAFFQNDHQLSELTLGPNMQFLTSVHDGYQGDPAAVHSPELPAITPSTTYTGKWRAVAGGTTTAPGGKTAYTSDDLVKLYAGDTRPAAVTTYVWEPLVTLGQPVTIHYVDQRGKSLRATSELSGNVGSSYTIKPAKIRDYQFVKVSQGALKGTYSAKPQTITLVYRKTTTPPVTPTTPSGNSNTNTSNSSSSATSNSGSSTTSSTTPTTPAPTLKKGQAITAVKKLALYRTPNFSKHTRKFYYAKQPRTKRPQFLITGVAKSRAGHLRYLVRDVTPNTQRTGQTGYVTAQAAFTVKTYYQHAPKRVKLLTGTNAYREVALKHRVKHFKRGRVLRVKKVVTYHLTTRFMLTNGTYITGNKAQVLAQ</sequence>
<dbReference type="PANTHER" id="PTHR47679:SF2">
    <property type="entry name" value="C-TERMINAL OF ROC (COR) DOMAIN-CONTAINING PROTEIN"/>
    <property type="match status" value="1"/>
</dbReference>
<dbReference type="InterPro" id="IPR032675">
    <property type="entry name" value="LRR_dom_sf"/>
</dbReference>
<dbReference type="Pfam" id="PF06458">
    <property type="entry name" value="MucBP"/>
    <property type="match status" value="1"/>
</dbReference>
<dbReference type="Pfam" id="PF03382">
    <property type="entry name" value="DUF285"/>
    <property type="match status" value="3"/>
</dbReference>
<feature type="compositionally biased region" description="Low complexity" evidence="2">
    <location>
        <begin position="675"/>
        <end position="720"/>
    </location>
</feature>
<evidence type="ECO:0000256" key="2">
    <source>
        <dbReference type="SAM" id="MobiDB-lite"/>
    </source>
</evidence>
<evidence type="ECO:0000256" key="1">
    <source>
        <dbReference type="ARBA" id="ARBA00022737"/>
    </source>
</evidence>
<dbReference type="SUPFAM" id="SSF52058">
    <property type="entry name" value="L domain-like"/>
    <property type="match status" value="1"/>
</dbReference>
<feature type="domain" description="MucBP" evidence="4">
    <location>
        <begin position="610"/>
        <end position="673"/>
    </location>
</feature>
<keyword evidence="1" id="KW-0677">Repeat</keyword>
<dbReference type="Gene3D" id="3.10.20.320">
    <property type="entry name" value="Putative peptidoglycan bound protein (lpxtg motif)"/>
    <property type="match status" value="1"/>
</dbReference>
<dbReference type="EMBL" id="AZFC01000015">
    <property type="protein sequence ID" value="KRL48609.1"/>
    <property type="molecule type" value="Genomic_DNA"/>
</dbReference>
<evidence type="ECO:0008006" key="8">
    <source>
        <dbReference type="Google" id="ProtNLM"/>
    </source>
</evidence>
<dbReference type="Gene3D" id="3.80.10.10">
    <property type="entry name" value="Ribonuclease Inhibitor"/>
    <property type="match status" value="2"/>
</dbReference>
<gene>
    <name evidence="6" type="ORF">FD37_GL001069</name>
</gene>
<evidence type="ECO:0000313" key="6">
    <source>
        <dbReference type="EMBL" id="KRL48609.1"/>
    </source>
</evidence>
<feature type="domain" description="DUF5776" evidence="5">
    <location>
        <begin position="805"/>
        <end position="869"/>
    </location>
</feature>
<name>A0A0R1QWP2_9LACO</name>
<evidence type="ECO:0000259" key="4">
    <source>
        <dbReference type="Pfam" id="PF06458"/>
    </source>
</evidence>
<evidence type="ECO:0000256" key="3">
    <source>
        <dbReference type="SAM" id="SignalP"/>
    </source>
</evidence>
<keyword evidence="3" id="KW-0732">Signal</keyword>
<feature type="region of interest" description="Disordered" evidence="2">
    <location>
        <begin position="674"/>
        <end position="724"/>
    </location>
</feature>
<dbReference type="PANTHER" id="PTHR47679">
    <property type="entry name" value="PROTEIN TORNADO 1"/>
    <property type="match status" value="1"/>
</dbReference>
<accession>A0A0R1QWP2</accession>
<protein>
    <recommendedName>
        <fullName evidence="8">DUF5776 domain-containing protein</fullName>
    </recommendedName>
</protein>